<dbReference type="AlphaFoldDB" id="A0A1W6ZVF5"/>
<keyword evidence="2" id="KW-0812">Transmembrane</keyword>
<feature type="region of interest" description="Disordered" evidence="1">
    <location>
        <begin position="60"/>
        <end position="124"/>
    </location>
</feature>
<dbReference type="KEGG" id="psin:CAK95_21600"/>
<feature type="compositionally biased region" description="Low complexity" evidence="1">
    <location>
        <begin position="94"/>
        <end position="117"/>
    </location>
</feature>
<keyword evidence="2" id="KW-0472">Membrane</keyword>
<evidence type="ECO:0000256" key="1">
    <source>
        <dbReference type="SAM" id="MobiDB-lite"/>
    </source>
</evidence>
<reference evidence="3 4" key="1">
    <citation type="submission" date="2017-05" db="EMBL/GenBank/DDBJ databases">
        <title>Full genome sequence of Pseudorhodoplanes sinuspersici.</title>
        <authorList>
            <person name="Dastgheib S.M.M."/>
            <person name="Shavandi M."/>
            <person name="Tirandaz H."/>
        </authorList>
    </citation>
    <scope>NUCLEOTIDE SEQUENCE [LARGE SCALE GENOMIC DNA]</scope>
    <source>
        <strain evidence="3 4">RIPI110</strain>
    </source>
</reference>
<gene>
    <name evidence="3" type="ORF">CAK95_21600</name>
</gene>
<feature type="transmembrane region" description="Helical" evidence="2">
    <location>
        <begin position="36"/>
        <end position="57"/>
    </location>
</feature>
<keyword evidence="4" id="KW-1185">Reference proteome</keyword>
<feature type="compositionally biased region" description="Basic and acidic residues" evidence="1">
    <location>
        <begin position="1"/>
        <end position="21"/>
    </location>
</feature>
<organism evidence="3 4">
    <name type="scientific">Pseudorhodoplanes sinuspersici</name>
    <dbReference type="NCBI Taxonomy" id="1235591"/>
    <lineage>
        <taxon>Bacteria</taxon>
        <taxon>Pseudomonadati</taxon>
        <taxon>Pseudomonadota</taxon>
        <taxon>Alphaproteobacteria</taxon>
        <taxon>Hyphomicrobiales</taxon>
        <taxon>Pseudorhodoplanes</taxon>
    </lineage>
</organism>
<feature type="compositionally biased region" description="Polar residues" evidence="1">
    <location>
        <begin position="67"/>
        <end position="84"/>
    </location>
</feature>
<keyword evidence="2" id="KW-1133">Transmembrane helix</keyword>
<dbReference type="EMBL" id="CP021112">
    <property type="protein sequence ID" value="ARQ01409.1"/>
    <property type="molecule type" value="Genomic_DNA"/>
</dbReference>
<sequence length="124" mass="13250">MRDARSFVMTDKDKRPTREELQPDPQLKLSSGRANWVQMTLVAAACALILGLTIYGLNQPERDVASTPGTETTGAAPQQEQTGGNTAGGKNVDQTPPAAQQPNQPAQQPAPEQTKPATPDDSKR</sequence>
<name>A0A1W6ZVF5_9HYPH</name>
<feature type="region of interest" description="Disordered" evidence="1">
    <location>
        <begin position="1"/>
        <end position="33"/>
    </location>
</feature>
<evidence type="ECO:0000313" key="4">
    <source>
        <dbReference type="Proteomes" id="UP000194137"/>
    </source>
</evidence>
<protein>
    <submittedName>
        <fullName evidence="3">Uncharacterized protein</fullName>
    </submittedName>
</protein>
<accession>A0A1W6ZVF5</accession>
<dbReference type="Proteomes" id="UP000194137">
    <property type="component" value="Chromosome"/>
</dbReference>
<proteinExistence type="predicted"/>
<evidence type="ECO:0000256" key="2">
    <source>
        <dbReference type="SAM" id="Phobius"/>
    </source>
</evidence>
<evidence type="ECO:0000313" key="3">
    <source>
        <dbReference type="EMBL" id="ARQ01409.1"/>
    </source>
</evidence>